<feature type="region of interest" description="Disordered" evidence="1">
    <location>
        <begin position="52"/>
        <end position="97"/>
    </location>
</feature>
<dbReference type="AlphaFoldDB" id="A0A1G2U322"/>
<name>A0A1G2U322_9BACT</name>
<evidence type="ECO:0000256" key="1">
    <source>
        <dbReference type="SAM" id="MobiDB-lite"/>
    </source>
</evidence>
<protein>
    <submittedName>
        <fullName evidence="2">Uncharacterized protein</fullName>
    </submittedName>
</protein>
<comment type="caution">
    <text evidence="2">The sequence shown here is derived from an EMBL/GenBank/DDBJ whole genome shotgun (WGS) entry which is preliminary data.</text>
</comment>
<sequence length="115" mass="13666">MAEVEIRSAIDRRVLEIKREGDYQTAGYRAWNEYYEMYRGPKESLKEFKRRIMTAGQKATDPPISQVRRSPRPQRSGRKASRPDQQTERVRQLVEDVNEDDAFDRTIRYDKRVGD</sequence>
<evidence type="ECO:0000313" key="2">
    <source>
        <dbReference type="EMBL" id="OHB03918.1"/>
    </source>
</evidence>
<dbReference type="EMBL" id="MHWE01000012">
    <property type="protein sequence ID" value="OHB03918.1"/>
    <property type="molecule type" value="Genomic_DNA"/>
</dbReference>
<feature type="compositionally biased region" description="Basic residues" evidence="1">
    <location>
        <begin position="69"/>
        <end position="80"/>
    </location>
</feature>
<feature type="compositionally biased region" description="Basic and acidic residues" evidence="1">
    <location>
        <begin position="81"/>
        <end position="94"/>
    </location>
</feature>
<reference evidence="2 3" key="1">
    <citation type="journal article" date="2016" name="Nat. Commun.">
        <title>Thousands of microbial genomes shed light on interconnected biogeochemical processes in an aquifer system.</title>
        <authorList>
            <person name="Anantharaman K."/>
            <person name="Brown C.T."/>
            <person name="Hug L.A."/>
            <person name="Sharon I."/>
            <person name="Castelle C.J."/>
            <person name="Probst A.J."/>
            <person name="Thomas B.C."/>
            <person name="Singh A."/>
            <person name="Wilkins M.J."/>
            <person name="Karaoz U."/>
            <person name="Brodie E.L."/>
            <person name="Williams K.H."/>
            <person name="Hubbard S.S."/>
            <person name="Banfield J.F."/>
        </authorList>
    </citation>
    <scope>NUCLEOTIDE SEQUENCE [LARGE SCALE GENOMIC DNA]</scope>
</reference>
<evidence type="ECO:0000313" key="3">
    <source>
        <dbReference type="Proteomes" id="UP000176800"/>
    </source>
</evidence>
<organism evidence="2 3">
    <name type="scientific">Candidatus Zambryskibacteria bacterium RIFCSPLOWO2_01_FULL_45_21</name>
    <dbReference type="NCBI Taxonomy" id="1802761"/>
    <lineage>
        <taxon>Bacteria</taxon>
        <taxon>Candidatus Zambryskiibacteriota</taxon>
    </lineage>
</organism>
<proteinExistence type="predicted"/>
<gene>
    <name evidence="2" type="ORF">A3B14_01125</name>
</gene>
<dbReference type="Proteomes" id="UP000176800">
    <property type="component" value="Unassembled WGS sequence"/>
</dbReference>
<accession>A0A1G2U322</accession>